<feature type="transmembrane region" description="Helical" evidence="1">
    <location>
        <begin position="6"/>
        <end position="26"/>
    </location>
</feature>
<name>A0A2T0XIT7_9BACT</name>
<keyword evidence="1" id="KW-0812">Transmembrane</keyword>
<dbReference type="EMBL" id="QPIZ01000002">
    <property type="protein sequence ID" value="RCW38895.1"/>
    <property type="molecule type" value="Genomic_DNA"/>
</dbReference>
<organism evidence="2 3">
    <name type="scientific">Marinilabilia salmonicolor</name>
    <dbReference type="NCBI Taxonomy" id="989"/>
    <lineage>
        <taxon>Bacteria</taxon>
        <taxon>Pseudomonadati</taxon>
        <taxon>Bacteroidota</taxon>
        <taxon>Bacteroidia</taxon>
        <taxon>Marinilabiliales</taxon>
        <taxon>Marinilabiliaceae</taxon>
        <taxon>Marinilabilia</taxon>
    </lineage>
</organism>
<gene>
    <name evidence="2" type="ORF">DFO77_10249</name>
</gene>
<sequence>MKIIFYVDYVIVTIYYNKSFTIFFTFELSLRVKRSF</sequence>
<evidence type="ECO:0000256" key="1">
    <source>
        <dbReference type="SAM" id="Phobius"/>
    </source>
</evidence>
<comment type="caution">
    <text evidence="2">The sequence shown here is derived from an EMBL/GenBank/DDBJ whole genome shotgun (WGS) entry which is preliminary data.</text>
</comment>
<proteinExistence type="predicted"/>
<reference evidence="2 3" key="1">
    <citation type="submission" date="2018-07" db="EMBL/GenBank/DDBJ databases">
        <title>Freshwater and sediment microbial communities from various areas in North America, analyzing microbe dynamics in response to fracking.</title>
        <authorList>
            <person name="Lamendella R."/>
        </authorList>
    </citation>
    <scope>NUCLEOTIDE SEQUENCE [LARGE SCALE GENOMIC DNA]</scope>
    <source>
        <strain evidence="2 3">160A</strain>
    </source>
</reference>
<protein>
    <submittedName>
        <fullName evidence="2">Uncharacterized protein</fullName>
    </submittedName>
</protein>
<dbReference type="Proteomes" id="UP000252733">
    <property type="component" value="Unassembled WGS sequence"/>
</dbReference>
<evidence type="ECO:0000313" key="3">
    <source>
        <dbReference type="Proteomes" id="UP000252733"/>
    </source>
</evidence>
<keyword evidence="1" id="KW-1133">Transmembrane helix</keyword>
<keyword evidence="1" id="KW-0472">Membrane</keyword>
<keyword evidence="3" id="KW-1185">Reference proteome</keyword>
<accession>A0A2T0XIT7</accession>
<dbReference type="AlphaFoldDB" id="A0A2T0XIT7"/>
<evidence type="ECO:0000313" key="2">
    <source>
        <dbReference type="EMBL" id="RCW38895.1"/>
    </source>
</evidence>